<proteinExistence type="inferred from homology"/>
<evidence type="ECO:0000313" key="9">
    <source>
        <dbReference type="EMBL" id="EXC06973.1"/>
    </source>
</evidence>
<dbReference type="SUPFAM" id="SSF56935">
    <property type="entry name" value="Porins"/>
    <property type="match status" value="1"/>
</dbReference>
<evidence type="ECO:0000256" key="2">
    <source>
        <dbReference type="ARBA" id="ARBA00008163"/>
    </source>
</evidence>
<comment type="caution">
    <text evidence="9">The sequence shown here is derived from an EMBL/GenBank/DDBJ whole genome shotgun (WGS) entry which is preliminary data.</text>
</comment>
<organism evidence="9 10">
    <name type="scientific">Acinetobacter baumannii 625974</name>
    <dbReference type="NCBI Taxonomy" id="1310607"/>
    <lineage>
        <taxon>Bacteria</taxon>
        <taxon>Pseudomonadati</taxon>
        <taxon>Pseudomonadota</taxon>
        <taxon>Gammaproteobacteria</taxon>
        <taxon>Moraxellales</taxon>
        <taxon>Moraxellaceae</taxon>
        <taxon>Acinetobacter</taxon>
        <taxon>Acinetobacter calcoaceticus/baumannii complex</taxon>
    </lineage>
</organism>
<name>A0A009QAA0_ACIBA</name>
<dbReference type="EMBL" id="JEXD01000018">
    <property type="protein sequence ID" value="EXC06973.1"/>
    <property type="molecule type" value="Genomic_DNA"/>
</dbReference>
<dbReference type="Gene3D" id="2.40.160.60">
    <property type="entry name" value="Outer membrane protein transport protein (OMPP1/FadL/TodX)"/>
    <property type="match status" value="1"/>
</dbReference>
<dbReference type="PANTHER" id="PTHR35093:SF8">
    <property type="entry name" value="OUTER MEMBRANE PROTEIN NMB0088-RELATED"/>
    <property type="match status" value="1"/>
</dbReference>
<dbReference type="PANTHER" id="PTHR35093">
    <property type="entry name" value="OUTER MEMBRANE PROTEIN NMB0088-RELATED"/>
    <property type="match status" value="1"/>
</dbReference>
<keyword evidence="5 8" id="KW-0732">Signal</keyword>
<gene>
    <name evidence="9" type="ORF">J506_2296</name>
</gene>
<accession>A0A009QAA0</accession>
<evidence type="ECO:0000313" key="10">
    <source>
        <dbReference type="Proteomes" id="UP000021108"/>
    </source>
</evidence>
<evidence type="ECO:0000256" key="4">
    <source>
        <dbReference type="ARBA" id="ARBA00022692"/>
    </source>
</evidence>
<feature type="chain" id="PRO_5001450011" evidence="8">
    <location>
        <begin position="21"/>
        <end position="457"/>
    </location>
</feature>
<evidence type="ECO:0000256" key="8">
    <source>
        <dbReference type="SAM" id="SignalP"/>
    </source>
</evidence>
<keyword evidence="6" id="KW-0472">Membrane</keyword>
<evidence type="ECO:0000256" key="6">
    <source>
        <dbReference type="ARBA" id="ARBA00023136"/>
    </source>
</evidence>
<sequence length="457" mass="50305">MKKKTLVMVMASFCTSPLYAAAFDRTGQSISAFLQPGNYFEASLSVSDTSLEGQEAGTNPTRNSISDIANSDYRPSAALKLQLAPQFSFGFLYDQPFTSDSEYYGNNSFVAKPSDTVLVPGIDSATLAQKTGGEVVTGNTKSNFVMQNFSLIFGYQPDKNWNFYAGPVYQTFKSNVNLRGQVFSLYNGYDFNAKEVGDWGWLAGFGYQIPEKAIKASLTYRSEIMHEVTANENAPLVDMLSTQQGRDFLDQHLAYMVSIGQLTESRREALNHIVAGLPEAGTSGSTKFRAPESVNLEFQTGLRKGTLLFGNVRWVHWNDFEFKPYRFGEISEVVGVLSTPSRPNGFNLVRYYDDQWSANLGIGQRLSDKWSGSVSVGWDSGAGERVSTGGPAKGYYSVGLGAQYSPTSKYFISGGMKYLWLGDAKGQLGAQAGSEYYVGEYKNNYSIGYGLKIGYKF</sequence>
<evidence type="ECO:0000256" key="5">
    <source>
        <dbReference type="ARBA" id="ARBA00022729"/>
    </source>
</evidence>
<comment type="subcellular location">
    <subcellularLocation>
        <location evidence="1">Cell outer membrane</location>
        <topology evidence="1">Multi-pass membrane protein</topology>
    </subcellularLocation>
</comment>
<dbReference type="InterPro" id="IPR005017">
    <property type="entry name" value="OMPP1/FadL/TodX"/>
</dbReference>
<feature type="signal peptide" evidence="8">
    <location>
        <begin position="1"/>
        <end position="20"/>
    </location>
</feature>
<dbReference type="RefSeq" id="WP_032059451.1">
    <property type="nucleotide sequence ID" value="NZ_JEXD01000018.1"/>
</dbReference>
<dbReference type="PATRIC" id="fig|1310607.3.peg.2226"/>
<dbReference type="Proteomes" id="UP000021108">
    <property type="component" value="Unassembled WGS sequence"/>
</dbReference>
<protein>
    <submittedName>
        <fullName evidence="9">Outer membrane transport family protein</fullName>
    </submittedName>
</protein>
<dbReference type="AlphaFoldDB" id="A0A009QAA0"/>
<evidence type="ECO:0000256" key="7">
    <source>
        <dbReference type="ARBA" id="ARBA00023237"/>
    </source>
</evidence>
<keyword evidence="7" id="KW-0998">Cell outer membrane</keyword>
<evidence type="ECO:0000256" key="3">
    <source>
        <dbReference type="ARBA" id="ARBA00022452"/>
    </source>
</evidence>
<reference evidence="9 10" key="1">
    <citation type="submission" date="2014-02" db="EMBL/GenBank/DDBJ databases">
        <title>Comparative genomics and transcriptomics to identify genetic mechanisms underlying the emergence of carbapenem resistant Acinetobacter baumannii (CRAb).</title>
        <authorList>
            <person name="Harris A.D."/>
            <person name="Johnson K.J."/>
            <person name="George J."/>
            <person name="Shefchek K."/>
            <person name="Daugherty S.C."/>
            <person name="Parankush S."/>
            <person name="Sadzewicz L."/>
            <person name="Tallon L."/>
            <person name="Sengamalay N."/>
            <person name="Hazen T.H."/>
            <person name="Rasko D.A."/>
        </authorList>
    </citation>
    <scope>NUCLEOTIDE SEQUENCE [LARGE SCALE GENOMIC DNA]</scope>
    <source>
        <strain evidence="9 10">625974</strain>
    </source>
</reference>
<dbReference type="GO" id="GO:0015483">
    <property type="term" value="F:long-chain fatty acid transporting porin activity"/>
    <property type="evidence" value="ECO:0007669"/>
    <property type="project" value="TreeGrafter"/>
</dbReference>
<evidence type="ECO:0000256" key="1">
    <source>
        <dbReference type="ARBA" id="ARBA00004571"/>
    </source>
</evidence>
<keyword evidence="4" id="KW-0812">Transmembrane</keyword>
<keyword evidence="3" id="KW-1134">Transmembrane beta strand</keyword>
<comment type="similarity">
    <text evidence="2">Belongs to the OmpP1/FadL family.</text>
</comment>
<dbReference type="GO" id="GO:0009279">
    <property type="term" value="C:cell outer membrane"/>
    <property type="evidence" value="ECO:0007669"/>
    <property type="project" value="UniProtKB-SubCell"/>
</dbReference>